<keyword evidence="7" id="KW-1185">Reference proteome</keyword>
<dbReference type="EMBL" id="WIXO01000001">
    <property type="protein sequence ID" value="MTE17693.1"/>
    <property type="molecule type" value="Genomic_DNA"/>
</dbReference>
<dbReference type="GO" id="GO:0032993">
    <property type="term" value="C:protein-DNA complex"/>
    <property type="evidence" value="ECO:0007669"/>
    <property type="project" value="TreeGrafter"/>
</dbReference>
<evidence type="ECO:0000313" key="7">
    <source>
        <dbReference type="Proteomes" id="UP000473014"/>
    </source>
</evidence>
<accession>A0A6G2B6I9</accession>
<keyword evidence="4" id="KW-0804">Transcription</keyword>
<dbReference type="InterPro" id="IPR005119">
    <property type="entry name" value="LysR_subst-bd"/>
</dbReference>
<evidence type="ECO:0000313" key="6">
    <source>
        <dbReference type="EMBL" id="MTE17693.1"/>
    </source>
</evidence>
<dbReference type="GO" id="GO:0003700">
    <property type="term" value="F:DNA-binding transcription factor activity"/>
    <property type="evidence" value="ECO:0007669"/>
    <property type="project" value="InterPro"/>
</dbReference>
<dbReference type="Proteomes" id="UP000473014">
    <property type="component" value="Unassembled WGS sequence"/>
</dbReference>
<organism evidence="6 7">
    <name type="scientific">Streptomyces taklimakanensis</name>
    <dbReference type="NCBI Taxonomy" id="2569853"/>
    <lineage>
        <taxon>Bacteria</taxon>
        <taxon>Bacillati</taxon>
        <taxon>Actinomycetota</taxon>
        <taxon>Actinomycetes</taxon>
        <taxon>Kitasatosporales</taxon>
        <taxon>Streptomycetaceae</taxon>
        <taxon>Streptomyces</taxon>
    </lineage>
</organism>
<comment type="caution">
    <text evidence="6">The sequence shown here is derived from an EMBL/GenBank/DDBJ whole genome shotgun (WGS) entry which is preliminary data.</text>
</comment>
<keyword evidence="2" id="KW-0805">Transcription regulation</keyword>
<dbReference type="PANTHER" id="PTHR30346:SF0">
    <property type="entry name" value="HCA OPERON TRANSCRIPTIONAL ACTIVATOR HCAR"/>
    <property type="match status" value="1"/>
</dbReference>
<protein>
    <submittedName>
        <fullName evidence="6">LysR family transcriptional regulator</fullName>
    </submittedName>
</protein>
<keyword evidence="3" id="KW-0238">DNA-binding</keyword>
<dbReference type="FunFam" id="1.10.10.10:FF:000001">
    <property type="entry name" value="LysR family transcriptional regulator"/>
    <property type="match status" value="1"/>
</dbReference>
<dbReference type="Pfam" id="PF00126">
    <property type="entry name" value="HTH_1"/>
    <property type="match status" value="1"/>
</dbReference>
<dbReference type="SUPFAM" id="SSF46785">
    <property type="entry name" value="Winged helix' DNA-binding domain"/>
    <property type="match status" value="1"/>
</dbReference>
<dbReference type="InterPro" id="IPR000847">
    <property type="entry name" value="LysR_HTH_N"/>
</dbReference>
<feature type="domain" description="HTH lysR-type" evidence="5">
    <location>
        <begin position="21"/>
        <end position="78"/>
    </location>
</feature>
<comment type="similarity">
    <text evidence="1">Belongs to the LysR transcriptional regulatory family.</text>
</comment>
<dbReference type="PROSITE" id="PS50931">
    <property type="entry name" value="HTH_LYSR"/>
    <property type="match status" value="1"/>
</dbReference>
<name>A0A6G2B6I9_9ACTN</name>
<dbReference type="CDD" id="cd08414">
    <property type="entry name" value="PBP2_LTTR_aromatics_like"/>
    <property type="match status" value="1"/>
</dbReference>
<dbReference type="Pfam" id="PF03466">
    <property type="entry name" value="LysR_substrate"/>
    <property type="match status" value="1"/>
</dbReference>
<evidence type="ECO:0000256" key="1">
    <source>
        <dbReference type="ARBA" id="ARBA00009437"/>
    </source>
</evidence>
<gene>
    <name evidence="6" type="ORF">F0L17_00805</name>
</gene>
<dbReference type="Gene3D" id="1.10.10.10">
    <property type="entry name" value="Winged helix-like DNA-binding domain superfamily/Winged helix DNA-binding domain"/>
    <property type="match status" value="1"/>
</dbReference>
<dbReference type="AlphaFoldDB" id="A0A6G2B6I9"/>
<dbReference type="SUPFAM" id="SSF53850">
    <property type="entry name" value="Periplasmic binding protein-like II"/>
    <property type="match status" value="1"/>
</dbReference>
<sequence length="319" mass="34785">MVAGEATEKPVGTCVTSSTEPSIHQLRLFLALSEELHFGHAAARLFITQSALSQQIRNLEKRLGVALFERSSRTVALTAAGRALLPEVRAAVEAMVRLRRAATAQRRHLSGRLRVGTIGAEAAMPHARAVLRALHRRHPHLEVEVLGLNFVDQLDALYRREADVAFLRPPVPDGIEVHHLATEPRVACLPSGDPLTARPRITLDQLAGYPVVDVPPRVPRVWWDFWAVDPRPDGTPVRYGPVAADLEALLHTVAQGEAMAFLPAAARDLFRRPGVDYVDVDGLPPCTSALAWVAEHRDNPAVTAVRQAAQSTPHNGAHP</sequence>
<evidence type="ECO:0000256" key="2">
    <source>
        <dbReference type="ARBA" id="ARBA00023015"/>
    </source>
</evidence>
<evidence type="ECO:0000256" key="3">
    <source>
        <dbReference type="ARBA" id="ARBA00023125"/>
    </source>
</evidence>
<dbReference type="OrthoDB" id="79118at2"/>
<dbReference type="PRINTS" id="PR00039">
    <property type="entry name" value="HTHLYSR"/>
</dbReference>
<evidence type="ECO:0000259" key="5">
    <source>
        <dbReference type="PROSITE" id="PS50931"/>
    </source>
</evidence>
<dbReference type="InterPro" id="IPR036388">
    <property type="entry name" value="WH-like_DNA-bd_sf"/>
</dbReference>
<dbReference type="Gene3D" id="3.40.190.10">
    <property type="entry name" value="Periplasmic binding protein-like II"/>
    <property type="match status" value="2"/>
</dbReference>
<evidence type="ECO:0000256" key="4">
    <source>
        <dbReference type="ARBA" id="ARBA00023163"/>
    </source>
</evidence>
<proteinExistence type="inferred from homology"/>
<reference evidence="6 7" key="1">
    <citation type="submission" date="2019-11" db="EMBL/GenBank/DDBJ databases">
        <authorList>
            <person name="Yuan L."/>
        </authorList>
    </citation>
    <scope>NUCLEOTIDE SEQUENCE [LARGE SCALE GENOMIC DNA]</scope>
    <source>
        <strain evidence="6 7">TRM43335</strain>
    </source>
</reference>
<dbReference type="RefSeq" id="WP_155069292.1">
    <property type="nucleotide sequence ID" value="NZ_WIXO01000001.1"/>
</dbReference>
<dbReference type="GO" id="GO:0003677">
    <property type="term" value="F:DNA binding"/>
    <property type="evidence" value="ECO:0007669"/>
    <property type="project" value="UniProtKB-KW"/>
</dbReference>
<dbReference type="InterPro" id="IPR036390">
    <property type="entry name" value="WH_DNA-bd_sf"/>
</dbReference>
<dbReference type="PANTHER" id="PTHR30346">
    <property type="entry name" value="TRANSCRIPTIONAL DUAL REGULATOR HCAR-RELATED"/>
    <property type="match status" value="1"/>
</dbReference>